<accession>A0A9W8UZW9</accession>
<evidence type="ECO:0000313" key="1">
    <source>
        <dbReference type="EMBL" id="KAJ4184625.1"/>
    </source>
</evidence>
<protein>
    <submittedName>
        <fullName evidence="1">Uncharacterized protein</fullName>
    </submittedName>
</protein>
<dbReference type="EMBL" id="JAOQAV010000026">
    <property type="protein sequence ID" value="KAJ4184625.1"/>
    <property type="molecule type" value="Genomic_DNA"/>
</dbReference>
<keyword evidence="2" id="KW-1185">Reference proteome</keyword>
<proteinExistence type="predicted"/>
<organism evidence="1 2">
    <name type="scientific">Fusarium falciforme</name>
    <dbReference type="NCBI Taxonomy" id="195108"/>
    <lineage>
        <taxon>Eukaryota</taxon>
        <taxon>Fungi</taxon>
        <taxon>Dikarya</taxon>
        <taxon>Ascomycota</taxon>
        <taxon>Pezizomycotina</taxon>
        <taxon>Sordariomycetes</taxon>
        <taxon>Hypocreomycetidae</taxon>
        <taxon>Hypocreales</taxon>
        <taxon>Nectriaceae</taxon>
        <taxon>Fusarium</taxon>
        <taxon>Fusarium solani species complex</taxon>
    </lineage>
</organism>
<dbReference type="AlphaFoldDB" id="A0A9W8UZW9"/>
<reference evidence="1" key="1">
    <citation type="submission" date="2022-09" db="EMBL/GenBank/DDBJ databases">
        <title>Fusarium specimens isolated from Avocado Roots.</title>
        <authorList>
            <person name="Stajich J."/>
            <person name="Roper C."/>
            <person name="Heimlech-Rivalta G."/>
        </authorList>
    </citation>
    <scope>NUCLEOTIDE SEQUENCE</scope>
    <source>
        <strain evidence="1">A02</strain>
    </source>
</reference>
<gene>
    <name evidence="1" type="ORF">NW755_009078</name>
</gene>
<name>A0A9W8UZW9_9HYPO</name>
<dbReference type="Proteomes" id="UP001152087">
    <property type="component" value="Unassembled WGS sequence"/>
</dbReference>
<comment type="caution">
    <text evidence="1">The sequence shown here is derived from an EMBL/GenBank/DDBJ whole genome shotgun (WGS) entry which is preliminary data.</text>
</comment>
<evidence type="ECO:0000313" key="2">
    <source>
        <dbReference type="Proteomes" id="UP001152087"/>
    </source>
</evidence>
<sequence length="121" mass="13982">MEAMEAKFSEYFQKIQPLNCPAMTDIIDNVNKEQEKVFADFRGRAITVRGEDGASACQMTDKEWLLTYRNLNDAKIQRWIDLYVELSGIETGIPETWKALIMETGGDRLWRVLNNAIFTRS</sequence>